<proteinExistence type="predicted"/>
<keyword evidence="2" id="KW-1185">Reference proteome</keyword>
<sequence length="316" mass="35329">MVPVRKHVLLLKRMFVENYLQPTDAISCIILTSGSFHETHWKRGPNAPFVLRRVVPPRVNIFNWPETEPKDKGALQPPRAAVPPKGNLTLHVSLTSVLSPPGSVGAVYATQCSIPDGNVDGLVLPPLVAKIAKPRKANDLIREAAMYEEMESLQGWGIPWCFGFFQFRSVEYFDFGPVSLLLLERCGECIPSPSPYVSATPPPMPPTVRHDLHEILSRVSKLGIYYMYRVGIDPKHVLTTAGASSSNNPSLQWRLVDFAFAKKTDLEINTIHNYHHQQISALCDDVWKRYDAAADEECPSSSQDHSCNICAQREGW</sequence>
<protein>
    <submittedName>
        <fullName evidence="1">Uncharacterized protein</fullName>
    </submittedName>
</protein>
<comment type="caution">
    <text evidence="1">The sequence shown here is derived from an EMBL/GenBank/DDBJ whole genome shotgun (WGS) entry which is preliminary data.</text>
</comment>
<dbReference type="EMBL" id="JASBNA010000005">
    <property type="protein sequence ID" value="KAK7691994.1"/>
    <property type="molecule type" value="Genomic_DNA"/>
</dbReference>
<gene>
    <name evidence="1" type="ORF">QCA50_005399</name>
</gene>
<organism evidence="1 2">
    <name type="scientific">Cerrena zonata</name>
    <dbReference type="NCBI Taxonomy" id="2478898"/>
    <lineage>
        <taxon>Eukaryota</taxon>
        <taxon>Fungi</taxon>
        <taxon>Dikarya</taxon>
        <taxon>Basidiomycota</taxon>
        <taxon>Agaricomycotina</taxon>
        <taxon>Agaricomycetes</taxon>
        <taxon>Polyporales</taxon>
        <taxon>Cerrenaceae</taxon>
        <taxon>Cerrena</taxon>
    </lineage>
</organism>
<name>A0AAW0GJP3_9APHY</name>
<accession>A0AAW0GJP3</accession>
<dbReference type="Proteomes" id="UP001385951">
    <property type="component" value="Unassembled WGS sequence"/>
</dbReference>
<reference evidence="1 2" key="1">
    <citation type="submission" date="2022-09" db="EMBL/GenBank/DDBJ databases">
        <authorList>
            <person name="Palmer J.M."/>
        </authorList>
    </citation>
    <scope>NUCLEOTIDE SEQUENCE [LARGE SCALE GENOMIC DNA]</scope>
    <source>
        <strain evidence="1 2">DSM 7382</strain>
    </source>
</reference>
<dbReference type="AlphaFoldDB" id="A0AAW0GJP3"/>
<evidence type="ECO:0000313" key="2">
    <source>
        <dbReference type="Proteomes" id="UP001385951"/>
    </source>
</evidence>
<evidence type="ECO:0000313" key="1">
    <source>
        <dbReference type="EMBL" id="KAK7691994.1"/>
    </source>
</evidence>